<gene>
    <name evidence="1" type="ORF">ACFODT_10640</name>
</gene>
<evidence type="ECO:0000313" key="2">
    <source>
        <dbReference type="Proteomes" id="UP001595384"/>
    </source>
</evidence>
<organism evidence="1 2">
    <name type="scientific">Vibrio zhugei</name>
    <dbReference type="NCBI Taxonomy" id="2479546"/>
    <lineage>
        <taxon>Bacteria</taxon>
        <taxon>Pseudomonadati</taxon>
        <taxon>Pseudomonadota</taxon>
        <taxon>Gammaproteobacteria</taxon>
        <taxon>Vibrionales</taxon>
        <taxon>Vibrionaceae</taxon>
        <taxon>Vibrio</taxon>
    </lineage>
</organism>
<comment type="caution">
    <text evidence="1">The sequence shown here is derived from an EMBL/GenBank/DDBJ whole genome shotgun (WGS) entry which is preliminary data.</text>
</comment>
<reference evidence="2" key="1">
    <citation type="journal article" date="2019" name="Int. J. Syst. Evol. Microbiol.">
        <title>The Global Catalogue of Microorganisms (GCM) 10K type strain sequencing project: providing services to taxonomists for standard genome sequencing and annotation.</title>
        <authorList>
            <consortium name="The Broad Institute Genomics Platform"/>
            <consortium name="The Broad Institute Genome Sequencing Center for Infectious Disease"/>
            <person name="Wu L."/>
            <person name="Ma J."/>
        </authorList>
    </citation>
    <scope>NUCLEOTIDE SEQUENCE [LARGE SCALE GENOMIC DNA]</scope>
    <source>
        <strain evidence="2">KCTC 62784</strain>
    </source>
</reference>
<dbReference type="EMBL" id="JBHRSE010000065">
    <property type="protein sequence ID" value="MFC3024288.1"/>
    <property type="molecule type" value="Genomic_DNA"/>
</dbReference>
<keyword evidence="2" id="KW-1185">Reference proteome</keyword>
<sequence>MTLDTNRVRELLVKMAHHQQRCVSLVHASSHRMLARSAHRFVKIEKVMIKKMAMVFLDQDGEPLIKEAACKQRLASFADYTEMHAMNKRLLDEVKSLLKTIDDTHLTALVSYWLAALQVENDELQKHLPQGE</sequence>
<accession>A0ABV7CBQ3</accession>
<dbReference type="Proteomes" id="UP001595384">
    <property type="component" value="Unassembled WGS sequence"/>
</dbReference>
<name>A0ABV7CBQ3_9VIBR</name>
<evidence type="ECO:0000313" key="1">
    <source>
        <dbReference type="EMBL" id="MFC3024288.1"/>
    </source>
</evidence>
<protein>
    <submittedName>
        <fullName evidence="1">Uncharacterized protein</fullName>
    </submittedName>
</protein>
<dbReference type="RefSeq" id="WP_123015081.1">
    <property type="nucleotide sequence ID" value="NZ_AP024911.1"/>
</dbReference>
<proteinExistence type="predicted"/>